<accession>A0A328BLX0</accession>
<organism evidence="1 2">
    <name type="scientific">Phenylobacterium kunshanense</name>
    <dbReference type="NCBI Taxonomy" id="1445034"/>
    <lineage>
        <taxon>Bacteria</taxon>
        <taxon>Pseudomonadati</taxon>
        <taxon>Pseudomonadota</taxon>
        <taxon>Alphaproteobacteria</taxon>
        <taxon>Caulobacterales</taxon>
        <taxon>Caulobacteraceae</taxon>
        <taxon>Phenylobacterium</taxon>
    </lineage>
</organism>
<evidence type="ECO:0000313" key="1">
    <source>
        <dbReference type="EMBL" id="RAK67421.1"/>
    </source>
</evidence>
<protein>
    <submittedName>
        <fullName evidence="1">Uncharacterized protein</fullName>
    </submittedName>
</protein>
<keyword evidence="2" id="KW-1185">Reference proteome</keyword>
<dbReference type="EMBL" id="QFYS01000002">
    <property type="protein sequence ID" value="RAK67421.1"/>
    <property type="molecule type" value="Genomic_DNA"/>
</dbReference>
<evidence type="ECO:0000313" key="2">
    <source>
        <dbReference type="Proteomes" id="UP000249524"/>
    </source>
</evidence>
<comment type="caution">
    <text evidence="1">The sequence shown here is derived from an EMBL/GenBank/DDBJ whole genome shotgun (WGS) entry which is preliminary data.</text>
</comment>
<dbReference type="Proteomes" id="UP000249524">
    <property type="component" value="Unassembled WGS sequence"/>
</dbReference>
<gene>
    <name evidence="1" type="ORF">DJ019_05755</name>
</gene>
<proteinExistence type="predicted"/>
<sequence length="216" mass="23245">MPRGRLIAAVAGTLVLAALVVLGAVLPAEFDRDPLGTGRLTGLSRLWAPDDLEVDPRSGSAARAREYATPFRSDVVEIPLGGFLEGAERSELEYKVRMAKDATLIYAWEVVGAADARDFHFDQHGHTTPAPGQPMTVATYRQSFGLRQQGALTAPFDGIQGWQFSNSSERPVVVRLRLSGFYELVPPGRPGNEAGIVANVPGARARPAISSPQLRD</sequence>
<dbReference type="AlphaFoldDB" id="A0A328BLX0"/>
<name>A0A328BLX0_9CAUL</name>
<reference evidence="1 2" key="1">
    <citation type="submission" date="2018-05" db="EMBL/GenBank/DDBJ databases">
        <authorList>
            <person name="Lanie J.A."/>
            <person name="Ng W.-L."/>
            <person name="Kazmierczak K.M."/>
            <person name="Andrzejewski T.M."/>
            <person name="Davidsen T.M."/>
            <person name="Wayne K.J."/>
            <person name="Tettelin H."/>
            <person name="Glass J.I."/>
            <person name="Rusch D."/>
            <person name="Podicherti R."/>
            <person name="Tsui H.-C.T."/>
            <person name="Winkler M.E."/>
        </authorList>
    </citation>
    <scope>NUCLEOTIDE SEQUENCE [LARGE SCALE GENOMIC DNA]</scope>
    <source>
        <strain evidence="1 2">BUT-10</strain>
    </source>
</reference>